<accession>A0A392TZC9</accession>
<sequence length="83" mass="9414">AILLPPSAVPVNVRPYRYPHAQKVEIEAQVRKLLANGWITPSNSPFSSPDLLLKKKDGSWRMCVDYRTLNALTIKDRFPLPTI</sequence>
<proteinExistence type="predicted"/>
<keyword evidence="2" id="KW-1185">Reference proteome</keyword>
<dbReference type="EMBL" id="LXQA010697392">
    <property type="protein sequence ID" value="MCI66543.1"/>
    <property type="molecule type" value="Genomic_DNA"/>
</dbReference>
<comment type="caution">
    <text evidence="1">The sequence shown here is derived from an EMBL/GenBank/DDBJ whole genome shotgun (WGS) entry which is preliminary data.</text>
</comment>
<name>A0A392TZC9_9FABA</name>
<feature type="non-terminal residue" evidence="1">
    <location>
        <position position="83"/>
    </location>
</feature>
<dbReference type="PANTHER" id="PTHR15503:SF22">
    <property type="entry name" value="TRANSPOSON TY3-I GAG POLYPROTEIN"/>
    <property type="match status" value="1"/>
</dbReference>
<dbReference type="AlphaFoldDB" id="A0A392TZC9"/>
<feature type="non-terminal residue" evidence="1">
    <location>
        <position position="1"/>
    </location>
</feature>
<dbReference type="Proteomes" id="UP000265520">
    <property type="component" value="Unassembled WGS sequence"/>
</dbReference>
<dbReference type="InterPro" id="IPR032567">
    <property type="entry name" value="RTL1-rel"/>
</dbReference>
<dbReference type="PANTHER" id="PTHR15503">
    <property type="entry name" value="LDOC1 RELATED"/>
    <property type="match status" value="1"/>
</dbReference>
<dbReference type="InterPro" id="IPR043502">
    <property type="entry name" value="DNA/RNA_pol_sf"/>
</dbReference>
<protein>
    <submittedName>
        <fullName evidence="1">Uncharacterized protein</fullName>
    </submittedName>
</protein>
<evidence type="ECO:0000313" key="2">
    <source>
        <dbReference type="Proteomes" id="UP000265520"/>
    </source>
</evidence>
<organism evidence="1 2">
    <name type="scientific">Trifolium medium</name>
    <dbReference type="NCBI Taxonomy" id="97028"/>
    <lineage>
        <taxon>Eukaryota</taxon>
        <taxon>Viridiplantae</taxon>
        <taxon>Streptophyta</taxon>
        <taxon>Embryophyta</taxon>
        <taxon>Tracheophyta</taxon>
        <taxon>Spermatophyta</taxon>
        <taxon>Magnoliopsida</taxon>
        <taxon>eudicotyledons</taxon>
        <taxon>Gunneridae</taxon>
        <taxon>Pentapetalae</taxon>
        <taxon>rosids</taxon>
        <taxon>fabids</taxon>
        <taxon>Fabales</taxon>
        <taxon>Fabaceae</taxon>
        <taxon>Papilionoideae</taxon>
        <taxon>50 kb inversion clade</taxon>
        <taxon>NPAAA clade</taxon>
        <taxon>Hologalegina</taxon>
        <taxon>IRL clade</taxon>
        <taxon>Trifolieae</taxon>
        <taxon>Trifolium</taxon>
    </lineage>
</organism>
<evidence type="ECO:0000313" key="1">
    <source>
        <dbReference type="EMBL" id="MCI66543.1"/>
    </source>
</evidence>
<dbReference type="Gene3D" id="3.10.10.10">
    <property type="entry name" value="HIV Type 1 Reverse Transcriptase, subunit A, domain 1"/>
    <property type="match status" value="1"/>
</dbReference>
<reference evidence="1 2" key="1">
    <citation type="journal article" date="2018" name="Front. Plant Sci.">
        <title>Red Clover (Trifolium pratense) and Zigzag Clover (T. medium) - A Picture of Genomic Similarities and Differences.</title>
        <authorList>
            <person name="Dluhosova J."/>
            <person name="Istvanek J."/>
            <person name="Nedelnik J."/>
            <person name="Repkova J."/>
        </authorList>
    </citation>
    <scope>NUCLEOTIDE SEQUENCE [LARGE SCALE GENOMIC DNA]</scope>
    <source>
        <strain evidence="2">cv. 10/8</strain>
        <tissue evidence="1">Leaf</tissue>
    </source>
</reference>
<dbReference type="SUPFAM" id="SSF56672">
    <property type="entry name" value="DNA/RNA polymerases"/>
    <property type="match status" value="1"/>
</dbReference>